<protein>
    <submittedName>
        <fullName evidence="1">Macaca fascicularis brain cDNA clone: QflA-18557, similar to human FK506 binding protein 14, 22 kDa (FKBP14), mRNA, RefSeq: NM_017946.1</fullName>
    </submittedName>
</protein>
<accession>I7GMW1</accession>
<dbReference type="AlphaFoldDB" id="I7GMW1"/>
<dbReference type="EMBL" id="AB172538">
    <property type="protein sequence ID" value="BAE89600.1"/>
    <property type="molecule type" value="mRNA"/>
</dbReference>
<name>I7GMW1_MACFA</name>
<organism evidence="1">
    <name type="scientific">Macaca fascicularis</name>
    <name type="common">Crab-eating macaque</name>
    <name type="synonym">Cynomolgus monkey</name>
    <dbReference type="NCBI Taxonomy" id="9541"/>
    <lineage>
        <taxon>Eukaryota</taxon>
        <taxon>Metazoa</taxon>
        <taxon>Chordata</taxon>
        <taxon>Craniata</taxon>
        <taxon>Vertebrata</taxon>
        <taxon>Euteleostomi</taxon>
        <taxon>Mammalia</taxon>
        <taxon>Eutheria</taxon>
        <taxon>Euarchontoglires</taxon>
        <taxon>Primates</taxon>
        <taxon>Haplorrhini</taxon>
        <taxon>Catarrhini</taxon>
        <taxon>Cercopithecidae</taxon>
        <taxon>Cercopithecinae</taxon>
        <taxon>Macaca</taxon>
    </lineage>
</organism>
<reference evidence="1" key="1">
    <citation type="journal article" date="2007" name="PLoS Biol.">
        <title>Rate of evolution in brain-expressed genes in humans and other primates.</title>
        <authorList>
            <person name="Wang H.-Y."/>
            <person name="Chien H.-C."/>
            <person name="Osada N."/>
            <person name="Hashimoto K."/>
            <person name="Sugano S."/>
            <person name="Gojobori T."/>
            <person name="Chou C.-K."/>
            <person name="Tsai S.-F."/>
            <person name="Wu C.-I."/>
            <person name="Shen C.-K.J."/>
        </authorList>
    </citation>
    <scope>NUCLEOTIDE SEQUENCE</scope>
</reference>
<evidence type="ECO:0000313" key="1">
    <source>
        <dbReference type="EMBL" id="BAE89600.1"/>
    </source>
</evidence>
<proteinExistence type="evidence at transcript level"/>
<sequence>MKKKIPPNIYIVRAQRGLYKADLGSIPLPSTTIKACQLSLISWYFPYFPKGFYQVLLQISGVFNGI</sequence>